<dbReference type="PANTHER" id="PTHR36933:SF1">
    <property type="entry name" value="SLL0788 PROTEIN"/>
    <property type="match status" value="1"/>
</dbReference>
<feature type="signal peptide" evidence="2">
    <location>
        <begin position="1"/>
        <end position="27"/>
    </location>
</feature>
<dbReference type="EMBL" id="MUMY01000001">
    <property type="protein sequence ID" value="ONM50578.1"/>
    <property type="molecule type" value="Genomic_DNA"/>
</dbReference>
<accession>A0A1W0BE14</accession>
<sequence>MFITRNRIMLTLAAATLALAGCGDDSADDTSATTTQTGSPTTSATAATRSDFNDADVMFLQMMYPHHEQAVDMAEMVPQRSQNPELLALATAIEQAQGPEMQQMSALLQSFGKPAPTDGDHGDHGDHQMPGMISDEQMDALEAANGEEFDRMWLEMMIAHHQGAIDMADTEITDGQNADAKALAESIKTTQQAEIDQMNGMLGGR</sequence>
<keyword evidence="2" id="KW-0732">Signal</keyword>
<evidence type="ECO:0000313" key="5">
    <source>
        <dbReference type="Proteomes" id="UP000188836"/>
    </source>
</evidence>
<gene>
    <name evidence="4" type="ORF">B0T46_01340</name>
</gene>
<keyword evidence="5" id="KW-1185">Reference proteome</keyword>
<dbReference type="Proteomes" id="UP000188836">
    <property type="component" value="Unassembled WGS sequence"/>
</dbReference>
<dbReference type="RefSeq" id="WP_077114533.1">
    <property type="nucleotide sequence ID" value="NZ_MUKP01000010.1"/>
</dbReference>
<comment type="caution">
    <text evidence="4">The sequence shown here is derived from an EMBL/GenBank/DDBJ whole genome shotgun (WGS) entry which is preliminary data.</text>
</comment>
<evidence type="ECO:0000259" key="3">
    <source>
        <dbReference type="Pfam" id="PF03713"/>
    </source>
</evidence>
<feature type="region of interest" description="Disordered" evidence="1">
    <location>
        <begin position="23"/>
        <end position="47"/>
    </location>
</feature>
<dbReference type="PANTHER" id="PTHR36933">
    <property type="entry name" value="SLL0788 PROTEIN"/>
    <property type="match status" value="1"/>
</dbReference>
<dbReference type="InterPro" id="IPR012347">
    <property type="entry name" value="Ferritin-like"/>
</dbReference>
<feature type="compositionally biased region" description="Low complexity" evidence="1">
    <location>
        <begin position="29"/>
        <end position="47"/>
    </location>
</feature>
<dbReference type="STRING" id="1538463.B0T36_00830"/>
<feature type="chain" id="PRO_5012551553" evidence="2">
    <location>
        <begin position="28"/>
        <end position="205"/>
    </location>
</feature>
<dbReference type="Pfam" id="PF03713">
    <property type="entry name" value="DUF305"/>
    <property type="match status" value="1"/>
</dbReference>
<dbReference type="AlphaFoldDB" id="A0A1W0BE14"/>
<name>A0A1W0BE14_9NOCA</name>
<evidence type="ECO:0000256" key="1">
    <source>
        <dbReference type="SAM" id="MobiDB-lite"/>
    </source>
</evidence>
<reference evidence="4 5" key="1">
    <citation type="journal article" date="2016" name="Antonie Van Leeuwenhoek">
        <title>Nocardia donostiensis sp. nov., isolated from human respiratory specimens.</title>
        <authorList>
            <person name="Ercibengoa M."/>
            <person name="Bell M."/>
            <person name="Marimon J.M."/>
            <person name="Humrighouse B."/>
            <person name="Klenk H.P."/>
            <person name="Potter G."/>
            <person name="Perez-Trallero E."/>
        </authorList>
    </citation>
    <scope>NUCLEOTIDE SEQUENCE [LARGE SCALE GENOMIC DNA]</scope>
    <source>
        <strain evidence="4 5">X1655</strain>
    </source>
</reference>
<proteinExistence type="predicted"/>
<evidence type="ECO:0000256" key="2">
    <source>
        <dbReference type="SAM" id="SignalP"/>
    </source>
</evidence>
<dbReference type="Gene3D" id="1.20.1260.10">
    <property type="match status" value="1"/>
</dbReference>
<organism evidence="4 5">
    <name type="scientific">Nocardia donostiensis</name>
    <dbReference type="NCBI Taxonomy" id="1538463"/>
    <lineage>
        <taxon>Bacteria</taxon>
        <taxon>Bacillati</taxon>
        <taxon>Actinomycetota</taxon>
        <taxon>Actinomycetes</taxon>
        <taxon>Mycobacteriales</taxon>
        <taxon>Nocardiaceae</taxon>
        <taxon>Nocardia</taxon>
    </lineage>
</organism>
<evidence type="ECO:0000313" key="4">
    <source>
        <dbReference type="EMBL" id="ONM50578.1"/>
    </source>
</evidence>
<dbReference type="PROSITE" id="PS51257">
    <property type="entry name" value="PROKAR_LIPOPROTEIN"/>
    <property type="match status" value="1"/>
</dbReference>
<dbReference type="InterPro" id="IPR005183">
    <property type="entry name" value="DUF305_CopM-like"/>
</dbReference>
<feature type="domain" description="DUF305" evidence="3">
    <location>
        <begin position="56"/>
        <end position="202"/>
    </location>
</feature>
<protein>
    <submittedName>
        <fullName evidence="4">DUF305 domain-containing protein</fullName>
    </submittedName>
</protein>
<dbReference type="OrthoDB" id="26872at2"/>